<feature type="domain" description="YHS" evidence="1">
    <location>
        <begin position="52"/>
        <end position="97"/>
    </location>
</feature>
<gene>
    <name evidence="2" type="ORF">MNBD_ALPHA09-1187</name>
</gene>
<evidence type="ECO:0000259" key="1">
    <source>
        <dbReference type="Pfam" id="PF04945"/>
    </source>
</evidence>
<protein>
    <recommendedName>
        <fullName evidence="1">YHS domain-containing protein</fullName>
    </recommendedName>
</protein>
<accession>A0A3B0SZY1</accession>
<dbReference type="NCBIfam" id="NF041384">
    <property type="entry name" value="YHS_seleno_dom"/>
    <property type="match status" value="1"/>
</dbReference>
<reference evidence="2" key="1">
    <citation type="submission" date="2018-06" db="EMBL/GenBank/DDBJ databases">
        <authorList>
            <person name="Zhirakovskaya E."/>
        </authorList>
    </citation>
    <scope>NUCLEOTIDE SEQUENCE</scope>
</reference>
<dbReference type="AlphaFoldDB" id="A0A3B0SZY1"/>
<sequence>MMSALGPLKRLLAAGLVLALAGAPIFGIAPAIADEITTFAPGGIAIRGTDPVAYFTMGKPVAGSDAYTTTYDGVTWKFSSAATRDAFVADPKKYAPAYGGYCATGTSFGYKVSTDPSQWKIVDGKLYLNNGPGAQRSFLSDIGGTIARADTNWPKLKDAAAN</sequence>
<dbReference type="InterPro" id="IPR007029">
    <property type="entry name" value="YHS_dom"/>
</dbReference>
<evidence type="ECO:0000313" key="2">
    <source>
        <dbReference type="EMBL" id="VAW10170.1"/>
    </source>
</evidence>
<dbReference type="EMBL" id="UOEM01000005">
    <property type="protein sequence ID" value="VAW10170.1"/>
    <property type="molecule type" value="Genomic_DNA"/>
</dbReference>
<dbReference type="Pfam" id="PF04945">
    <property type="entry name" value="YHS"/>
    <property type="match status" value="1"/>
</dbReference>
<name>A0A3B0SZY1_9ZZZZ</name>
<organism evidence="2">
    <name type="scientific">hydrothermal vent metagenome</name>
    <dbReference type="NCBI Taxonomy" id="652676"/>
    <lineage>
        <taxon>unclassified sequences</taxon>
        <taxon>metagenomes</taxon>
        <taxon>ecological metagenomes</taxon>
    </lineage>
</organism>
<proteinExistence type="predicted"/>